<dbReference type="PANTHER" id="PTHR22550">
    <property type="entry name" value="SPORE GERMINATION PROTEIN"/>
    <property type="match status" value="1"/>
</dbReference>
<protein>
    <submittedName>
        <fullName evidence="7">Ca-activated chloride channel family protein</fullName>
    </submittedName>
</protein>
<proteinExistence type="predicted"/>
<dbReference type="AlphaFoldDB" id="A0A1G6GWK7"/>
<dbReference type="InterPro" id="IPR002035">
    <property type="entry name" value="VWF_A"/>
</dbReference>
<evidence type="ECO:0000256" key="5">
    <source>
        <dbReference type="SAM" id="Phobius"/>
    </source>
</evidence>
<organism evidence="7 8">
    <name type="scientific">Raineyella antarctica</name>
    <dbReference type="NCBI Taxonomy" id="1577474"/>
    <lineage>
        <taxon>Bacteria</taxon>
        <taxon>Bacillati</taxon>
        <taxon>Actinomycetota</taxon>
        <taxon>Actinomycetes</taxon>
        <taxon>Propionibacteriales</taxon>
        <taxon>Propionibacteriaceae</taxon>
        <taxon>Raineyella</taxon>
    </lineage>
</organism>
<evidence type="ECO:0000256" key="1">
    <source>
        <dbReference type="ARBA" id="ARBA00022475"/>
    </source>
</evidence>
<accession>A0A1G6GWK7</accession>
<evidence type="ECO:0000313" key="7">
    <source>
        <dbReference type="EMBL" id="SDB86273.1"/>
    </source>
</evidence>
<keyword evidence="4 5" id="KW-0472">Membrane</keyword>
<dbReference type="Proteomes" id="UP000199086">
    <property type="component" value="Unassembled WGS sequence"/>
</dbReference>
<dbReference type="EMBL" id="FMYF01000005">
    <property type="protein sequence ID" value="SDB86273.1"/>
    <property type="molecule type" value="Genomic_DNA"/>
</dbReference>
<dbReference type="SMART" id="SM00327">
    <property type="entry name" value="VWA"/>
    <property type="match status" value="1"/>
</dbReference>
<keyword evidence="8" id="KW-1185">Reference proteome</keyword>
<evidence type="ECO:0000256" key="3">
    <source>
        <dbReference type="ARBA" id="ARBA00022989"/>
    </source>
</evidence>
<dbReference type="Gene3D" id="3.40.50.410">
    <property type="entry name" value="von Willebrand factor, type A domain"/>
    <property type="match status" value="1"/>
</dbReference>
<evidence type="ECO:0000313" key="8">
    <source>
        <dbReference type="Proteomes" id="UP000199086"/>
    </source>
</evidence>
<evidence type="ECO:0000256" key="2">
    <source>
        <dbReference type="ARBA" id="ARBA00022692"/>
    </source>
</evidence>
<dbReference type="InterPro" id="IPR036465">
    <property type="entry name" value="vWFA_dom_sf"/>
</dbReference>
<gene>
    <name evidence="7" type="ORF">GA0111570_105182</name>
</gene>
<keyword evidence="2 5" id="KW-0812">Transmembrane</keyword>
<dbReference type="Pfam" id="PF13519">
    <property type="entry name" value="VWA_2"/>
    <property type="match status" value="1"/>
</dbReference>
<dbReference type="PROSITE" id="PS50234">
    <property type="entry name" value="VWFA"/>
    <property type="match status" value="1"/>
</dbReference>
<sequence>MIPMIEFLSPNRLWLMALVPVLVGLYAVLAVREARGRGHRDALQLKLPLDRPWLRHVAVGLAILSLVALTIAFARPKQDVMVPRERATIVVAIDVSLSMAADDVTPSRLGAAKEAAIEFTRSLPPKYNVALVSFAGTATVVVPPTQDRGVVTNAIDGLTLQPSTAIGEGIATSLATLNQVPPDPQHPNDPPPARIVLLSDGYTTVGIPAARAAQRAADLKVPIYTIAYGTTHGTILIEGTRQPVPVDYNELANVARITDGTAYRAESAGQLKDVYRDIGSSIGKEPVAVDVSNRYIGVAVILAALASLGVVSLASRWP</sequence>
<dbReference type="STRING" id="1577474.GA0111570_105182"/>
<keyword evidence="1" id="KW-1003">Cell membrane</keyword>
<dbReference type="PANTHER" id="PTHR22550:SF5">
    <property type="entry name" value="LEUCINE ZIPPER PROTEIN 4"/>
    <property type="match status" value="1"/>
</dbReference>
<feature type="domain" description="VWFA" evidence="6">
    <location>
        <begin position="88"/>
        <end position="278"/>
    </location>
</feature>
<evidence type="ECO:0000256" key="4">
    <source>
        <dbReference type="ARBA" id="ARBA00023136"/>
    </source>
</evidence>
<dbReference type="InterPro" id="IPR050768">
    <property type="entry name" value="UPF0353/GerABKA_families"/>
</dbReference>
<feature type="transmembrane region" description="Helical" evidence="5">
    <location>
        <begin position="12"/>
        <end position="32"/>
    </location>
</feature>
<evidence type="ECO:0000259" key="6">
    <source>
        <dbReference type="PROSITE" id="PS50234"/>
    </source>
</evidence>
<feature type="transmembrane region" description="Helical" evidence="5">
    <location>
        <begin position="53"/>
        <end position="74"/>
    </location>
</feature>
<keyword evidence="3 5" id="KW-1133">Transmembrane helix</keyword>
<reference evidence="7 8" key="1">
    <citation type="submission" date="2016-06" db="EMBL/GenBank/DDBJ databases">
        <authorList>
            <person name="Olsen C.W."/>
            <person name="Carey S."/>
            <person name="Hinshaw L."/>
            <person name="Karasin A.I."/>
        </authorList>
    </citation>
    <scope>NUCLEOTIDE SEQUENCE [LARGE SCALE GENOMIC DNA]</scope>
    <source>
        <strain evidence="7 8">LZ-22</strain>
    </source>
</reference>
<dbReference type="SUPFAM" id="SSF53300">
    <property type="entry name" value="vWA-like"/>
    <property type="match status" value="1"/>
</dbReference>
<feature type="transmembrane region" description="Helical" evidence="5">
    <location>
        <begin position="295"/>
        <end position="314"/>
    </location>
</feature>
<name>A0A1G6GWK7_9ACTN</name>